<proteinExistence type="predicted"/>
<dbReference type="EMBL" id="NCKW01015697">
    <property type="protein sequence ID" value="POM61999.1"/>
    <property type="molecule type" value="Genomic_DNA"/>
</dbReference>
<dbReference type="OrthoDB" id="101030at2759"/>
<dbReference type="AlphaFoldDB" id="A0A2P4X8Z3"/>
<comment type="caution">
    <text evidence="1">The sequence shown here is derived from an EMBL/GenBank/DDBJ whole genome shotgun (WGS) entry which is preliminary data.</text>
</comment>
<sequence length="408" mass="45833">MSVLIEFLQLVGKSLLKLSIQTVGSGAMDIHAILRACPNLDQLFLDNVSINLDTFMLEVESGDADICCFGLLYYNVPAEAITRFAKKLADPQSALACEMRELCLSADNEVSPMTDENVQAFLNVLKTNDKLVYLDLLVLPPLFDKYAAAFRKHHQETLSIEKEKLPLCCRLAFLSVIRGHLTPVNDVFHHLDNHLLRHIFSFAAVTISLMAFKRDFKDGKWPFSEPKSVPTPTEAASVKISEVLSSADELAGEYSFGGLANTLPSAPGLFVKDVGVVPLPLVPEQAEKLVDRDILDKVEKVFSWKMPYAKNPENVEFENFLRSPEQSTTFKGEMKFDGKLQEFTGFQHAKRFATLSVLKGPEEASFTAEASENRKPIVKITKTRKWFDDSQARLAQYKAEFQRLNEIY</sequence>
<evidence type="ECO:0000313" key="1">
    <source>
        <dbReference type="EMBL" id="POM61999.1"/>
    </source>
</evidence>
<accession>A0A2P4X8Z3</accession>
<dbReference type="Proteomes" id="UP000237271">
    <property type="component" value="Unassembled WGS sequence"/>
</dbReference>
<protein>
    <submittedName>
        <fullName evidence="1">Uncharacterized protein</fullName>
    </submittedName>
</protein>
<reference evidence="1 2" key="1">
    <citation type="journal article" date="2017" name="Genome Biol. Evol.">
        <title>Phytophthora megakarya and P. palmivora, closely related causal agents of cacao black pod rot, underwent increases in genome sizes and gene numbers by different mechanisms.</title>
        <authorList>
            <person name="Ali S.S."/>
            <person name="Shao J."/>
            <person name="Lary D.J."/>
            <person name="Kronmiller B."/>
            <person name="Shen D."/>
            <person name="Strem M.D."/>
            <person name="Amoako-Attah I."/>
            <person name="Akrofi A.Y."/>
            <person name="Begoude B.A."/>
            <person name="Ten Hoopen G.M."/>
            <person name="Coulibaly K."/>
            <person name="Kebe B.I."/>
            <person name="Melnick R.L."/>
            <person name="Guiltinan M.J."/>
            <person name="Tyler B.M."/>
            <person name="Meinhardt L.W."/>
            <person name="Bailey B.A."/>
        </authorList>
    </citation>
    <scope>NUCLEOTIDE SEQUENCE [LARGE SCALE GENOMIC DNA]</scope>
    <source>
        <strain evidence="2">sbr112.9</strain>
    </source>
</reference>
<organism evidence="1 2">
    <name type="scientific">Phytophthora palmivora</name>
    <dbReference type="NCBI Taxonomy" id="4796"/>
    <lineage>
        <taxon>Eukaryota</taxon>
        <taxon>Sar</taxon>
        <taxon>Stramenopiles</taxon>
        <taxon>Oomycota</taxon>
        <taxon>Peronosporomycetes</taxon>
        <taxon>Peronosporales</taxon>
        <taxon>Peronosporaceae</taxon>
        <taxon>Phytophthora</taxon>
    </lineage>
</organism>
<evidence type="ECO:0000313" key="2">
    <source>
        <dbReference type="Proteomes" id="UP000237271"/>
    </source>
</evidence>
<keyword evidence="2" id="KW-1185">Reference proteome</keyword>
<name>A0A2P4X8Z3_9STRA</name>
<gene>
    <name evidence="1" type="ORF">PHPALM_28899</name>
</gene>